<dbReference type="Pfam" id="PF02627">
    <property type="entry name" value="CMD"/>
    <property type="match status" value="1"/>
</dbReference>
<dbReference type="InterPro" id="IPR004675">
    <property type="entry name" value="AhpD_core"/>
</dbReference>
<dbReference type="PANTHER" id="PTHR34846:SF5">
    <property type="entry name" value="CARBOXYMUCONOLACTONE DECARBOXYLASE-LIKE DOMAIN-CONTAINING PROTEIN"/>
    <property type="match status" value="1"/>
</dbReference>
<comment type="caution">
    <text evidence="2">The sequence shown here is derived from an EMBL/GenBank/DDBJ whole genome shotgun (WGS) entry which is preliminary data.</text>
</comment>
<accession>A0A2T7BI29</accession>
<evidence type="ECO:0000313" key="2">
    <source>
        <dbReference type="EMBL" id="PUZ25939.1"/>
    </source>
</evidence>
<evidence type="ECO:0000259" key="1">
    <source>
        <dbReference type="Pfam" id="PF02627"/>
    </source>
</evidence>
<organism evidence="2 3">
    <name type="scientific">Chitinophaga parva</name>
    <dbReference type="NCBI Taxonomy" id="2169414"/>
    <lineage>
        <taxon>Bacteria</taxon>
        <taxon>Pseudomonadati</taxon>
        <taxon>Bacteroidota</taxon>
        <taxon>Chitinophagia</taxon>
        <taxon>Chitinophagales</taxon>
        <taxon>Chitinophagaceae</taxon>
        <taxon>Chitinophaga</taxon>
    </lineage>
</organism>
<protein>
    <recommendedName>
        <fullName evidence="1">Carboxymuconolactone decarboxylase-like domain-containing protein</fullName>
    </recommendedName>
</protein>
<dbReference type="InterPro" id="IPR003779">
    <property type="entry name" value="CMD-like"/>
</dbReference>
<keyword evidence="3" id="KW-1185">Reference proteome</keyword>
<sequence length="145" mass="15865">MSQRMDLAKVQPGIFDAMYKLKGYLAITSIPPSLQELVFIRASQLNQCGFCLDMHAVRALEMGVPARSLVLVNTWHEAHAHFTAAERAALAFTDEVTHISEGGVSDAAYAAVVNAFGESGAAELLMAIITINNWNRLMVAVRRDF</sequence>
<dbReference type="NCBIfam" id="TIGR00778">
    <property type="entry name" value="ahpD_dom"/>
    <property type="match status" value="1"/>
</dbReference>
<dbReference type="SUPFAM" id="SSF69118">
    <property type="entry name" value="AhpD-like"/>
    <property type="match status" value="1"/>
</dbReference>
<dbReference type="OrthoDB" id="9801997at2"/>
<reference evidence="2 3" key="1">
    <citation type="submission" date="2018-04" db="EMBL/GenBank/DDBJ databases">
        <title>Chitinophaga fuyangensis sp. nov., isolated from soil in a chemical factory.</title>
        <authorList>
            <person name="Chen K."/>
        </authorList>
    </citation>
    <scope>NUCLEOTIDE SEQUENCE [LARGE SCALE GENOMIC DNA]</scope>
    <source>
        <strain evidence="2 3">LY-1</strain>
    </source>
</reference>
<dbReference type="GO" id="GO:0051920">
    <property type="term" value="F:peroxiredoxin activity"/>
    <property type="evidence" value="ECO:0007669"/>
    <property type="project" value="InterPro"/>
</dbReference>
<dbReference type="AlphaFoldDB" id="A0A2T7BI29"/>
<name>A0A2T7BI29_9BACT</name>
<dbReference type="EMBL" id="QCYK01000002">
    <property type="protein sequence ID" value="PUZ25939.1"/>
    <property type="molecule type" value="Genomic_DNA"/>
</dbReference>
<dbReference type="InterPro" id="IPR029032">
    <property type="entry name" value="AhpD-like"/>
</dbReference>
<dbReference type="PANTHER" id="PTHR34846">
    <property type="entry name" value="4-CARBOXYMUCONOLACTONE DECARBOXYLASE FAMILY PROTEIN (AFU_ORTHOLOGUE AFUA_6G11590)"/>
    <property type="match status" value="1"/>
</dbReference>
<dbReference type="Proteomes" id="UP000244450">
    <property type="component" value="Unassembled WGS sequence"/>
</dbReference>
<gene>
    <name evidence="2" type="ORF">DCC81_16985</name>
</gene>
<dbReference type="Gene3D" id="1.20.1290.10">
    <property type="entry name" value="AhpD-like"/>
    <property type="match status" value="1"/>
</dbReference>
<feature type="domain" description="Carboxymuconolactone decarboxylase-like" evidence="1">
    <location>
        <begin position="12"/>
        <end position="95"/>
    </location>
</feature>
<evidence type="ECO:0000313" key="3">
    <source>
        <dbReference type="Proteomes" id="UP000244450"/>
    </source>
</evidence>
<proteinExistence type="predicted"/>
<dbReference type="RefSeq" id="WP_108687778.1">
    <property type="nucleotide sequence ID" value="NZ_QCYK01000002.1"/>
</dbReference>